<evidence type="ECO:0000313" key="5">
    <source>
        <dbReference type="RefSeq" id="XP_065663658.1"/>
    </source>
</evidence>
<keyword evidence="1" id="KW-0489">Methyltransferase</keyword>
<feature type="chain" id="PRO_5046057427" evidence="3">
    <location>
        <begin position="16"/>
        <end position="281"/>
    </location>
</feature>
<dbReference type="Gene3D" id="3.40.50.150">
    <property type="entry name" value="Vaccinia Virus protein VP39"/>
    <property type="match status" value="1"/>
</dbReference>
<organism evidence="4 5">
    <name type="scientific">Hydra vulgaris</name>
    <name type="common">Hydra</name>
    <name type="synonym">Hydra attenuata</name>
    <dbReference type="NCBI Taxonomy" id="6087"/>
    <lineage>
        <taxon>Eukaryota</taxon>
        <taxon>Metazoa</taxon>
        <taxon>Cnidaria</taxon>
        <taxon>Hydrozoa</taxon>
        <taxon>Hydroidolina</taxon>
        <taxon>Anthoathecata</taxon>
        <taxon>Aplanulata</taxon>
        <taxon>Hydridae</taxon>
        <taxon>Hydra</taxon>
    </lineage>
</organism>
<dbReference type="PANTHER" id="PTHR40048:SF1">
    <property type="entry name" value="RHAMNOSYL O-METHYLTRANSFERASE"/>
    <property type="match status" value="1"/>
</dbReference>
<reference evidence="5" key="1">
    <citation type="submission" date="2025-08" db="UniProtKB">
        <authorList>
            <consortium name="RefSeq"/>
        </authorList>
    </citation>
    <scope>IDENTIFICATION</scope>
</reference>
<proteinExistence type="predicted"/>
<keyword evidence="2" id="KW-0808">Transferase</keyword>
<dbReference type="SUPFAM" id="SSF53335">
    <property type="entry name" value="S-adenosyl-L-methionine-dependent methyltransferases"/>
    <property type="match status" value="1"/>
</dbReference>
<evidence type="ECO:0000256" key="3">
    <source>
        <dbReference type="SAM" id="SignalP"/>
    </source>
</evidence>
<dbReference type="Pfam" id="PF04989">
    <property type="entry name" value="RMNT_CmcI"/>
    <property type="match status" value="1"/>
</dbReference>
<name>A0ABM4CPA5_HYDVU</name>
<keyword evidence="3" id="KW-0732">Signal</keyword>
<sequence length="281" mass="33135">MFIFFFNVLKSFTMAATNNEDLKKGFITDVTDYSKCMIDIYKEINCLLASPNRFMPISDREEKSVFDIELIKKVSKGKYTTRWRGISMMKDTFDLTIYEQLLWEIKPKTIFETGTYTGACALWMADVMKMYDLPVQIYSIDISLDLVDPQIKTCKNISIKKIDVKKINQVFSGEFLKTCPHPWIISEDCHVDVIGVMEHFHHYMCKGDYFVIEDTSPETPLTSGQGLLQQQYEQWGTRKLTLMKDFLKKYNEFYRVDTFYTDYFGYNGTFNWDGYIRRIKD</sequence>
<evidence type="ECO:0000256" key="2">
    <source>
        <dbReference type="ARBA" id="ARBA00022679"/>
    </source>
</evidence>
<feature type="signal peptide" evidence="3">
    <location>
        <begin position="1"/>
        <end position="15"/>
    </location>
</feature>
<evidence type="ECO:0000313" key="4">
    <source>
        <dbReference type="Proteomes" id="UP001652625"/>
    </source>
</evidence>
<dbReference type="InterPro" id="IPR007072">
    <property type="entry name" value="RNMT_CmcI"/>
</dbReference>
<dbReference type="InterPro" id="IPR029063">
    <property type="entry name" value="SAM-dependent_MTases_sf"/>
</dbReference>
<dbReference type="RefSeq" id="XP_065663658.1">
    <property type="nucleotide sequence ID" value="XM_065807586.1"/>
</dbReference>
<dbReference type="PANTHER" id="PTHR40048">
    <property type="entry name" value="RHAMNOSYL O-METHYLTRANSFERASE"/>
    <property type="match status" value="1"/>
</dbReference>
<keyword evidence="4" id="KW-1185">Reference proteome</keyword>
<accession>A0ABM4CPA5</accession>
<protein>
    <submittedName>
        <fullName evidence="5">Rhamnosyl O-methyltransferase isoform X2</fullName>
    </submittedName>
</protein>
<evidence type="ECO:0000256" key="1">
    <source>
        <dbReference type="ARBA" id="ARBA00022603"/>
    </source>
</evidence>
<gene>
    <name evidence="5" type="primary">LOC101239761</name>
</gene>
<dbReference type="Proteomes" id="UP001652625">
    <property type="component" value="Chromosome 10"/>
</dbReference>
<dbReference type="GeneID" id="101239761"/>